<dbReference type="SUPFAM" id="SSF49764">
    <property type="entry name" value="HSP20-like chaperones"/>
    <property type="match status" value="1"/>
</dbReference>
<comment type="caution">
    <text evidence="4">The sequence shown here is derived from an EMBL/GenBank/DDBJ whole genome shotgun (WGS) entry which is preliminary data.</text>
</comment>
<proteinExistence type="inferred from homology"/>
<dbReference type="InterPro" id="IPR008978">
    <property type="entry name" value="HSP20-like_chaperone"/>
</dbReference>
<dbReference type="HOGENOM" id="CLU_046737_8_0_9"/>
<name>C4G9S2_9FIRM</name>
<dbReference type="CDD" id="cd06471">
    <property type="entry name" value="ACD_LpsHSP_like"/>
    <property type="match status" value="1"/>
</dbReference>
<dbReference type="AlphaFoldDB" id="C4G9S2"/>
<evidence type="ECO:0000313" key="5">
    <source>
        <dbReference type="Proteomes" id="UP000003494"/>
    </source>
</evidence>
<dbReference type="STRING" id="626523.GCWU000342_00727"/>
<dbReference type="EMBL" id="ACIP02000001">
    <property type="protein sequence ID" value="EEP29369.1"/>
    <property type="molecule type" value="Genomic_DNA"/>
</dbReference>
<dbReference type="InterPro" id="IPR031107">
    <property type="entry name" value="Small_HSP"/>
</dbReference>
<dbReference type="eggNOG" id="COG0071">
    <property type="taxonomic scope" value="Bacteria"/>
</dbReference>
<dbReference type="Proteomes" id="UP000003494">
    <property type="component" value="Unassembled WGS sequence"/>
</dbReference>
<accession>C4G9S2</accession>
<organism evidence="4 5">
    <name type="scientific">Shuttleworthella satelles DSM 14600</name>
    <dbReference type="NCBI Taxonomy" id="626523"/>
    <lineage>
        <taxon>Bacteria</taxon>
        <taxon>Bacillati</taxon>
        <taxon>Bacillota</taxon>
        <taxon>Clostridia</taxon>
        <taxon>Lachnospirales</taxon>
        <taxon>Lachnospiraceae</taxon>
        <taxon>Shuttleworthella</taxon>
    </lineage>
</organism>
<dbReference type="InterPro" id="IPR002068">
    <property type="entry name" value="A-crystallin/Hsp20_dom"/>
</dbReference>
<evidence type="ECO:0000259" key="3">
    <source>
        <dbReference type="PROSITE" id="PS01031"/>
    </source>
</evidence>
<feature type="domain" description="SHSP" evidence="3">
    <location>
        <begin position="58"/>
        <end position="176"/>
    </location>
</feature>
<reference evidence="4" key="1">
    <citation type="submission" date="2009-04" db="EMBL/GenBank/DDBJ databases">
        <authorList>
            <person name="Weinstock G."/>
            <person name="Sodergren E."/>
            <person name="Clifton S."/>
            <person name="Fulton L."/>
            <person name="Fulton B."/>
            <person name="Courtney L."/>
            <person name="Fronick C."/>
            <person name="Harrison M."/>
            <person name="Strong C."/>
            <person name="Farmer C."/>
            <person name="Delahaunty K."/>
            <person name="Markovic C."/>
            <person name="Hall O."/>
            <person name="Minx P."/>
            <person name="Tomlinson C."/>
            <person name="Mitreva M."/>
            <person name="Nelson J."/>
            <person name="Hou S."/>
            <person name="Wollam A."/>
            <person name="Pepin K.H."/>
            <person name="Johnson M."/>
            <person name="Bhonagiri V."/>
            <person name="Nash W.E."/>
            <person name="Warren W."/>
            <person name="Chinwalla A."/>
            <person name="Mardis E.R."/>
            <person name="Wilson R.K."/>
        </authorList>
    </citation>
    <scope>NUCLEOTIDE SEQUENCE [LARGE SCALE GENOMIC DNA]</scope>
    <source>
        <strain evidence="4">DSM 14600</strain>
    </source>
</reference>
<protein>
    <submittedName>
        <fullName evidence="4">Hsp20/alpha crystallin family protein</fullName>
    </submittedName>
</protein>
<comment type="similarity">
    <text evidence="1 2">Belongs to the small heat shock protein (HSP20) family.</text>
</comment>
<gene>
    <name evidence="4" type="ORF">GCWU000342_00727</name>
</gene>
<dbReference type="Pfam" id="PF00011">
    <property type="entry name" value="HSP20"/>
    <property type="match status" value="1"/>
</dbReference>
<dbReference type="PROSITE" id="PS01031">
    <property type="entry name" value="SHSP"/>
    <property type="match status" value="1"/>
</dbReference>
<sequence length="177" mass="20324">MHQAFSKRGLQIPIVIRQNVISAKRKEFHMFMTPSILSDNVFDHFFNDDFFWPTGKMASQQNGVANLRADIKDLEGAYELTMDLPGFSKDDVNVDLKQGYLTISAKREQNNDQKDDEGHYIRRERYSGSFQRSFYVGEHLDASDIKASFKDGVLTLNVPKEETKQVEEKPSQVLIEG</sequence>
<keyword evidence="5" id="KW-1185">Reference proteome</keyword>
<dbReference type="Gene3D" id="2.60.40.790">
    <property type="match status" value="1"/>
</dbReference>
<evidence type="ECO:0000313" key="4">
    <source>
        <dbReference type="EMBL" id="EEP29369.1"/>
    </source>
</evidence>
<evidence type="ECO:0000256" key="2">
    <source>
        <dbReference type="RuleBase" id="RU003616"/>
    </source>
</evidence>
<evidence type="ECO:0000256" key="1">
    <source>
        <dbReference type="PROSITE-ProRule" id="PRU00285"/>
    </source>
</evidence>
<dbReference type="PANTHER" id="PTHR11527">
    <property type="entry name" value="HEAT-SHOCK PROTEIN 20 FAMILY MEMBER"/>
    <property type="match status" value="1"/>
</dbReference>